<evidence type="ECO:0000313" key="6">
    <source>
        <dbReference type="EMBL" id="QBD80024.1"/>
    </source>
</evidence>
<evidence type="ECO:0000259" key="5">
    <source>
        <dbReference type="Pfam" id="PF13476"/>
    </source>
</evidence>
<feature type="coiled-coil region" evidence="4">
    <location>
        <begin position="258"/>
        <end position="507"/>
    </location>
</feature>
<proteinExistence type="inferred from homology"/>
<feature type="coiled-coil region" evidence="4">
    <location>
        <begin position="778"/>
        <end position="869"/>
    </location>
</feature>
<feature type="coiled-coil region" evidence="4">
    <location>
        <begin position="192"/>
        <end position="219"/>
    </location>
</feature>
<reference evidence="6 7" key="1">
    <citation type="submission" date="2019-01" db="EMBL/GenBank/DDBJ databases">
        <title>Ktedonosporobacter rubrisoli SCAWS-G2.</title>
        <authorList>
            <person name="Huang Y."/>
            <person name="Yan B."/>
        </authorList>
    </citation>
    <scope>NUCLEOTIDE SEQUENCE [LARGE SCALE GENOMIC DNA]</scope>
    <source>
        <strain evidence="6 7">SCAWS-G2</strain>
    </source>
</reference>
<dbReference type="KEGG" id="kbs:EPA93_30195"/>
<dbReference type="Gene3D" id="3.40.50.300">
    <property type="entry name" value="P-loop containing nucleotide triphosphate hydrolases"/>
    <property type="match status" value="2"/>
</dbReference>
<dbReference type="RefSeq" id="WP_129891090.1">
    <property type="nucleotide sequence ID" value="NZ_CP035758.1"/>
</dbReference>
<dbReference type="GO" id="GO:0006302">
    <property type="term" value="P:double-strand break repair"/>
    <property type="evidence" value="ECO:0007669"/>
    <property type="project" value="InterPro"/>
</dbReference>
<feature type="coiled-coil region" evidence="4">
    <location>
        <begin position="569"/>
        <end position="661"/>
    </location>
</feature>
<dbReference type="AlphaFoldDB" id="A0A4P6JWQ5"/>
<evidence type="ECO:0000256" key="1">
    <source>
        <dbReference type="ARBA" id="ARBA00006930"/>
    </source>
</evidence>
<dbReference type="OrthoDB" id="9795626at2"/>
<gene>
    <name evidence="6" type="ORF">EPA93_30195</name>
</gene>
<accession>A0A4P6JWQ5</accession>
<evidence type="ECO:0000256" key="2">
    <source>
        <dbReference type="ARBA" id="ARBA00011322"/>
    </source>
</evidence>
<dbReference type="EMBL" id="CP035758">
    <property type="protein sequence ID" value="QBD80024.1"/>
    <property type="molecule type" value="Genomic_DNA"/>
</dbReference>
<dbReference type="Pfam" id="PF13476">
    <property type="entry name" value="AAA_23"/>
    <property type="match status" value="1"/>
</dbReference>
<dbReference type="GO" id="GO:0016887">
    <property type="term" value="F:ATP hydrolysis activity"/>
    <property type="evidence" value="ECO:0007669"/>
    <property type="project" value="InterPro"/>
</dbReference>
<name>A0A4P6JWQ5_KTERU</name>
<keyword evidence="4" id="KW-0175">Coiled coil</keyword>
<dbReference type="PANTHER" id="PTHR32114:SF2">
    <property type="entry name" value="ABC TRANSPORTER ABCH.3"/>
    <property type="match status" value="1"/>
</dbReference>
<keyword evidence="7" id="KW-1185">Reference proteome</keyword>
<evidence type="ECO:0000256" key="4">
    <source>
        <dbReference type="SAM" id="Coils"/>
    </source>
</evidence>
<organism evidence="6 7">
    <name type="scientific">Ktedonosporobacter rubrisoli</name>
    <dbReference type="NCBI Taxonomy" id="2509675"/>
    <lineage>
        <taxon>Bacteria</taxon>
        <taxon>Bacillati</taxon>
        <taxon>Chloroflexota</taxon>
        <taxon>Ktedonobacteria</taxon>
        <taxon>Ktedonobacterales</taxon>
        <taxon>Ktedonosporobacteraceae</taxon>
        <taxon>Ktedonosporobacter</taxon>
    </lineage>
</organism>
<dbReference type="SUPFAM" id="SSF52540">
    <property type="entry name" value="P-loop containing nucleoside triphosphate hydrolases"/>
    <property type="match status" value="2"/>
</dbReference>
<dbReference type="InterPro" id="IPR027417">
    <property type="entry name" value="P-loop_NTPase"/>
</dbReference>
<dbReference type="PANTHER" id="PTHR32114">
    <property type="entry name" value="ABC TRANSPORTER ABCH.3"/>
    <property type="match status" value="1"/>
</dbReference>
<sequence length="1050" mass="123163">MLITRIELENIKSYRHIAVDLRRGTTAISGPNGVGKTTLVEAIGFALFGYLPYSQDQFVREGEKHGKVVIRLIGGDDRPYTVERRCGSGARWLIHDHEANARIEQNADVLDKLHELFGIDRERPLNSLFRDALGVPQGTFTSIFLEVGSKRKQTFDALLQIEDYKTAADNLLDTQKYYKEQMQEQQIEINRLAYETRELEVWQQELRDARLQDEQQKEQNVEWTRQLALYGEQQATLLIKRDQLRELEQRYTYSQQLSTDHQARLQEYGQQLQNARQARQIVDTARADYQRYREAEQILQRLRQDEQQRNSLQQQLARLENNLTRTQTNADNWSARLADVAAARQKVVELAPLVEQQIELEKQRDEAMQKRTRYAEIGALRQRLQQQLSTYQRRRADFQQKIKAIEPLVPAAELLHERSERLTQLRIQHSEYNGKRRQLQEKRTLLQEKRLEFEERAERLRRAEHNVAVIEEHRQEAEEMPELQQSYEDLAAQKHRLEGNIEGYTRSRAQSAGGQCPLLNEACLNIRQRGMSSLESYFEGLLKEEHVHMTELNEKQLAVTTRMGQIRKYAEALNKLDQYAERRDTLAEQVQHYKRELERLEHDVETLTQELQTLRTIEQQVKEAEKAYQESKQASEQTRILEGLYKQAQQIDEQIRQTETELSERGQEAEQLRGSETQFQQIDAALKDLNDPRSESKSQLSVIAQENFYQQRMREEQKQLQETRQQLLTLQEQLSAYATLDGDIQRQEQFRQQCQEGHQHYLQNENEARQLPVRQQTYQQQAQTCKQAEQALREVEQAYQRAREGFKEEELNVLSQHIEDLRDRLSALAQDMKHHHEKISKLEQQINAAEKLVSALEAARQTYQEFEDLHAMIEQFRKLIKEAAPYVLKAMLKDISAEANRIFGEIMGDHSAQLSWQNDYEIILRRQGSSRTFAQLSGGEQMSAALSVRLALLKKLSTLNIAFFDEPTQNMDELRRMNLAEQIRRVRGFDQLIVISHDDTFEQSLDSLVRLSKDGGETQLHEEEREARVQEQDLWDGRDSQFLMSSAFRP</sequence>
<evidence type="ECO:0000313" key="7">
    <source>
        <dbReference type="Proteomes" id="UP000290365"/>
    </source>
</evidence>
<feature type="domain" description="Rad50/SbcC-type AAA" evidence="5">
    <location>
        <begin position="5"/>
        <end position="192"/>
    </location>
</feature>
<protein>
    <recommendedName>
        <fullName evidence="3">Nuclease SbcCD subunit C</fullName>
    </recommendedName>
</protein>
<comment type="subunit">
    <text evidence="2">Heterodimer of SbcC and SbcD.</text>
</comment>
<feature type="coiled-coil region" evidence="4">
    <location>
        <begin position="706"/>
        <end position="740"/>
    </location>
</feature>
<comment type="similarity">
    <text evidence="1">Belongs to the SMC family. SbcC subfamily.</text>
</comment>
<dbReference type="InterPro" id="IPR038729">
    <property type="entry name" value="Rad50/SbcC_AAA"/>
</dbReference>
<evidence type="ECO:0000256" key="3">
    <source>
        <dbReference type="ARBA" id="ARBA00013368"/>
    </source>
</evidence>
<dbReference type="Proteomes" id="UP000290365">
    <property type="component" value="Chromosome"/>
</dbReference>